<protein>
    <recommendedName>
        <fullName evidence="2">Glucose-methanol-choline oxidoreductase C-terminal domain-containing protein</fullName>
    </recommendedName>
</protein>
<reference evidence="4" key="4">
    <citation type="journal article" date="2015" name="G3 (Bethesda)">
        <title>Genome sequences of three phytopathogenic species of the Magnaporthaceae family of fungi.</title>
        <authorList>
            <person name="Okagaki L.H."/>
            <person name="Nunes C.C."/>
            <person name="Sailsbery J."/>
            <person name="Clay B."/>
            <person name="Brown D."/>
            <person name="John T."/>
            <person name="Oh Y."/>
            <person name="Young N."/>
            <person name="Fitzgerald M."/>
            <person name="Haas B.J."/>
            <person name="Zeng Q."/>
            <person name="Young S."/>
            <person name="Adiconis X."/>
            <person name="Fan L."/>
            <person name="Levin J.Z."/>
            <person name="Mitchell T.K."/>
            <person name="Okubara P.A."/>
            <person name="Farman M.L."/>
            <person name="Kohn L.M."/>
            <person name="Birren B."/>
            <person name="Ma L.-J."/>
            <person name="Dean R.A."/>
        </authorList>
    </citation>
    <scope>NUCLEOTIDE SEQUENCE</scope>
    <source>
        <strain evidence="4">ATCC 64411 / 73-15</strain>
    </source>
</reference>
<dbReference type="GO" id="GO:0050660">
    <property type="term" value="F:flavin adenine dinucleotide binding"/>
    <property type="evidence" value="ECO:0007669"/>
    <property type="project" value="InterPro"/>
</dbReference>
<dbReference type="OMA" id="DITQGCD"/>
<gene>
    <name evidence="3" type="ORF">MAPG_05934</name>
</gene>
<organism evidence="4 5">
    <name type="scientific">Magnaporthiopsis poae (strain ATCC 64411 / 73-15)</name>
    <name type="common">Kentucky bluegrass fungus</name>
    <name type="synonym">Magnaporthe poae</name>
    <dbReference type="NCBI Taxonomy" id="644358"/>
    <lineage>
        <taxon>Eukaryota</taxon>
        <taxon>Fungi</taxon>
        <taxon>Dikarya</taxon>
        <taxon>Ascomycota</taxon>
        <taxon>Pezizomycotina</taxon>
        <taxon>Sordariomycetes</taxon>
        <taxon>Sordariomycetidae</taxon>
        <taxon>Magnaporthales</taxon>
        <taxon>Magnaporthaceae</taxon>
        <taxon>Magnaporthiopsis</taxon>
    </lineage>
</organism>
<evidence type="ECO:0000313" key="3">
    <source>
        <dbReference type="EMBL" id="KLU86927.1"/>
    </source>
</evidence>
<accession>A0A0C4E0Q2</accession>
<evidence type="ECO:0000313" key="5">
    <source>
        <dbReference type="Proteomes" id="UP000011715"/>
    </source>
</evidence>
<proteinExistence type="inferred from homology"/>
<reference evidence="5" key="1">
    <citation type="submission" date="2010-05" db="EMBL/GenBank/DDBJ databases">
        <title>The genome sequence of Magnaporthe poae strain ATCC 64411.</title>
        <authorList>
            <person name="Ma L.-J."/>
            <person name="Dead R."/>
            <person name="Young S."/>
            <person name="Zeng Q."/>
            <person name="Koehrsen M."/>
            <person name="Alvarado L."/>
            <person name="Berlin A."/>
            <person name="Chapman S.B."/>
            <person name="Chen Z."/>
            <person name="Freedman E."/>
            <person name="Gellesch M."/>
            <person name="Goldberg J."/>
            <person name="Griggs A."/>
            <person name="Gujja S."/>
            <person name="Heilman E.R."/>
            <person name="Heiman D."/>
            <person name="Hepburn T."/>
            <person name="Howarth C."/>
            <person name="Jen D."/>
            <person name="Larson L."/>
            <person name="Mehta T."/>
            <person name="Neiman D."/>
            <person name="Pearson M."/>
            <person name="Roberts A."/>
            <person name="Saif S."/>
            <person name="Shea T."/>
            <person name="Shenoy N."/>
            <person name="Sisk P."/>
            <person name="Stolte C."/>
            <person name="Sykes S."/>
            <person name="Walk T."/>
            <person name="White J."/>
            <person name="Yandava C."/>
            <person name="Haas B."/>
            <person name="Nusbaum C."/>
            <person name="Birren B."/>
        </authorList>
    </citation>
    <scope>NUCLEOTIDE SEQUENCE [LARGE SCALE GENOMIC DNA]</scope>
    <source>
        <strain evidence="5">ATCC 64411 / 73-15</strain>
    </source>
</reference>
<keyword evidence="5" id="KW-1185">Reference proteome</keyword>
<dbReference type="InterPro" id="IPR012132">
    <property type="entry name" value="GMC_OxRdtase"/>
</dbReference>
<comment type="similarity">
    <text evidence="1">Belongs to the GMC oxidoreductase family.</text>
</comment>
<dbReference type="GO" id="GO:0044550">
    <property type="term" value="P:secondary metabolite biosynthetic process"/>
    <property type="evidence" value="ECO:0007669"/>
    <property type="project" value="TreeGrafter"/>
</dbReference>
<evidence type="ECO:0000259" key="2">
    <source>
        <dbReference type="Pfam" id="PF05199"/>
    </source>
</evidence>
<dbReference type="InterPro" id="IPR007867">
    <property type="entry name" value="GMC_OxRtase_C"/>
</dbReference>
<dbReference type="InterPro" id="IPR036188">
    <property type="entry name" value="FAD/NAD-bd_sf"/>
</dbReference>
<reference evidence="3" key="3">
    <citation type="submission" date="2011-03" db="EMBL/GenBank/DDBJ databases">
        <title>Annotation of Magnaporthe poae ATCC 64411.</title>
        <authorList>
            <person name="Ma L.-J."/>
            <person name="Dead R."/>
            <person name="Young S.K."/>
            <person name="Zeng Q."/>
            <person name="Gargeya S."/>
            <person name="Fitzgerald M."/>
            <person name="Haas B."/>
            <person name="Abouelleil A."/>
            <person name="Alvarado L."/>
            <person name="Arachchi H.M."/>
            <person name="Berlin A."/>
            <person name="Brown A."/>
            <person name="Chapman S.B."/>
            <person name="Chen Z."/>
            <person name="Dunbar C."/>
            <person name="Freedman E."/>
            <person name="Gearin G."/>
            <person name="Gellesch M."/>
            <person name="Goldberg J."/>
            <person name="Griggs A."/>
            <person name="Gujja S."/>
            <person name="Heiman D."/>
            <person name="Howarth C."/>
            <person name="Larson L."/>
            <person name="Lui A."/>
            <person name="MacDonald P.J.P."/>
            <person name="Mehta T."/>
            <person name="Montmayeur A."/>
            <person name="Murphy C."/>
            <person name="Neiman D."/>
            <person name="Pearson M."/>
            <person name="Priest M."/>
            <person name="Roberts A."/>
            <person name="Saif S."/>
            <person name="Shea T."/>
            <person name="Shenoy N."/>
            <person name="Sisk P."/>
            <person name="Stolte C."/>
            <person name="Sykes S."/>
            <person name="Yandava C."/>
            <person name="Wortman J."/>
            <person name="Nusbaum C."/>
            <person name="Birren B."/>
        </authorList>
    </citation>
    <scope>NUCLEOTIDE SEQUENCE</scope>
    <source>
        <strain evidence="3">ATCC 64411</strain>
    </source>
</reference>
<name>A0A0C4E0Q2_MAGP6</name>
<dbReference type="STRING" id="644358.A0A0C4E0Q2"/>
<dbReference type="VEuPathDB" id="FungiDB:MAPG_05934"/>
<dbReference type="EMBL" id="ADBL01001419">
    <property type="status" value="NOT_ANNOTATED_CDS"/>
    <property type="molecule type" value="Genomic_DNA"/>
</dbReference>
<dbReference type="Pfam" id="PF05199">
    <property type="entry name" value="GMC_oxred_C"/>
    <property type="match status" value="1"/>
</dbReference>
<dbReference type="EnsemblFungi" id="MAPG_05934T0">
    <property type="protein sequence ID" value="MAPG_05934T0"/>
    <property type="gene ID" value="MAPG_05934"/>
</dbReference>
<reference evidence="4" key="5">
    <citation type="submission" date="2015-06" db="UniProtKB">
        <authorList>
            <consortium name="EnsemblFungi"/>
        </authorList>
    </citation>
    <scope>IDENTIFICATION</scope>
    <source>
        <strain evidence="4">ATCC 64411</strain>
    </source>
</reference>
<dbReference type="PANTHER" id="PTHR11552">
    <property type="entry name" value="GLUCOSE-METHANOL-CHOLINE GMC OXIDOREDUCTASE"/>
    <property type="match status" value="1"/>
</dbReference>
<dbReference type="GO" id="GO:0016614">
    <property type="term" value="F:oxidoreductase activity, acting on CH-OH group of donors"/>
    <property type="evidence" value="ECO:0007669"/>
    <property type="project" value="InterPro"/>
</dbReference>
<reference evidence="3" key="2">
    <citation type="submission" date="2010-05" db="EMBL/GenBank/DDBJ databases">
        <title>The Genome Sequence of Magnaporthe poae strain ATCC 64411.</title>
        <authorList>
            <consortium name="The Broad Institute Genome Sequencing Platform"/>
            <consortium name="Broad Institute Genome Sequencing Center for Infectious Disease"/>
            <person name="Ma L.-J."/>
            <person name="Dead R."/>
            <person name="Young S."/>
            <person name="Zeng Q."/>
            <person name="Koehrsen M."/>
            <person name="Alvarado L."/>
            <person name="Berlin A."/>
            <person name="Chapman S.B."/>
            <person name="Chen Z."/>
            <person name="Freedman E."/>
            <person name="Gellesch M."/>
            <person name="Goldberg J."/>
            <person name="Griggs A."/>
            <person name="Gujja S."/>
            <person name="Heilman E.R."/>
            <person name="Heiman D."/>
            <person name="Hepburn T."/>
            <person name="Howarth C."/>
            <person name="Jen D."/>
            <person name="Larson L."/>
            <person name="Mehta T."/>
            <person name="Neiman D."/>
            <person name="Pearson M."/>
            <person name="Roberts A."/>
            <person name="Saif S."/>
            <person name="Shea T."/>
            <person name="Shenoy N."/>
            <person name="Sisk P."/>
            <person name="Stolte C."/>
            <person name="Sykes S."/>
            <person name="Walk T."/>
            <person name="White J."/>
            <person name="Yandava C."/>
            <person name="Haas B."/>
            <person name="Nusbaum C."/>
            <person name="Birren B."/>
        </authorList>
    </citation>
    <scope>NUCLEOTIDE SEQUENCE</scope>
    <source>
        <strain evidence="3">ATCC 64411</strain>
    </source>
</reference>
<evidence type="ECO:0000313" key="4">
    <source>
        <dbReference type="EnsemblFungi" id="MAPG_05934T0"/>
    </source>
</evidence>
<dbReference type="AlphaFoldDB" id="A0A0C4E0Q2"/>
<evidence type="ECO:0000256" key="1">
    <source>
        <dbReference type="ARBA" id="ARBA00010790"/>
    </source>
</evidence>
<dbReference type="Gene3D" id="3.50.50.60">
    <property type="entry name" value="FAD/NAD(P)-binding domain"/>
    <property type="match status" value="1"/>
</dbReference>
<dbReference type="Proteomes" id="UP000011715">
    <property type="component" value="Unassembled WGS sequence"/>
</dbReference>
<dbReference type="OrthoDB" id="269227at2759"/>
<dbReference type="EMBL" id="GL876970">
    <property type="protein sequence ID" value="KLU86927.1"/>
    <property type="molecule type" value="Genomic_DNA"/>
</dbReference>
<dbReference type="SUPFAM" id="SSF51905">
    <property type="entry name" value="FAD/NAD(P)-binding domain"/>
    <property type="match status" value="1"/>
</dbReference>
<sequence length="66" mass="6911">MLPRARGGVVAPDLTVFGVAGLSVVDLSIAPMLPGAHTSATVYAMAEKAADIIIRRARRARHAGWT</sequence>
<dbReference type="PANTHER" id="PTHR11552:SF115">
    <property type="entry name" value="DEHYDROGENASE XPTC-RELATED"/>
    <property type="match status" value="1"/>
</dbReference>
<feature type="domain" description="Glucose-methanol-choline oxidoreductase C-terminal" evidence="2">
    <location>
        <begin position="4"/>
        <end position="46"/>
    </location>
</feature>